<gene>
    <name evidence="3" type="ORF">DY000_02020611</name>
</gene>
<feature type="chain" id="PRO_5047087477" evidence="2">
    <location>
        <begin position="22"/>
        <end position="129"/>
    </location>
</feature>
<dbReference type="Proteomes" id="UP000266723">
    <property type="component" value="Unassembled WGS sequence"/>
</dbReference>
<dbReference type="EMBL" id="QGKV02000299">
    <property type="protein sequence ID" value="KAF3592570.1"/>
    <property type="molecule type" value="Genomic_DNA"/>
</dbReference>
<keyword evidence="2" id="KW-0732">Signal</keyword>
<comment type="caution">
    <text evidence="3">The sequence shown here is derived from an EMBL/GenBank/DDBJ whole genome shotgun (WGS) entry which is preliminary data.</text>
</comment>
<evidence type="ECO:0000313" key="3">
    <source>
        <dbReference type="EMBL" id="KAF3592570.1"/>
    </source>
</evidence>
<feature type="compositionally biased region" description="Basic and acidic residues" evidence="1">
    <location>
        <begin position="119"/>
        <end position="129"/>
    </location>
</feature>
<keyword evidence="4" id="KW-1185">Reference proteome</keyword>
<feature type="region of interest" description="Disordered" evidence="1">
    <location>
        <begin position="102"/>
        <end position="129"/>
    </location>
</feature>
<accession>A0ABQ7E806</accession>
<protein>
    <submittedName>
        <fullName evidence="3">Uncharacterized protein</fullName>
    </submittedName>
</protein>
<feature type="signal peptide" evidence="2">
    <location>
        <begin position="1"/>
        <end position="21"/>
    </location>
</feature>
<reference evidence="3 4" key="1">
    <citation type="journal article" date="2020" name="BMC Genomics">
        <title>Intraspecific diversification of the crop wild relative Brassica cretica Lam. using demographic model selection.</title>
        <authorList>
            <person name="Kioukis A."/>
            <person name="Michalopoulou V.A."/>
            <person name="Briers L."/>
            <person name="Pirintsos S."/>
            <person name="Studholme D.J."/>
            <person name="Pavlidis P."/>
            <person name="Sarris P.F."/>
        </authorList>
    </citation>
    <scope>NUCLEOTIDE SEQUENCE [LARGE SCALE GENOMIC DNA]</scope>
    <source>
        <strain evidence="4">cv. PFS-1207/04</strain>
    </source>
</reference>
<evidence type="ECO:0000313" key="4">
    <source>
        <dbReference type="Proteomes" id="UP000266723"/>
    </source>
</evidence>
<name>A0ABQ7E806_BRACR</name>
<sequence>MPPMQWMLNMLFTTLRLMISALVGPFGCLGGAVTSVFHMLRQLERLKRKNLPRLENLSLDTYLSKSTDKEVRQIRTSLQCIKCVSPNVTAVMRFGLHMLIKSEEPPASGDQPTPSNMGVEEKNRKHPHE</sequence>
<evidence type="ECO:0000256" key="1">
    <source>
        <dbReference type="SAM" id="MobiDB-lite"/>
    </source>
</evidence>
<proteinExistence type="predicted"/>
<organism evidence="3 4">
    <name type="scientific">Brassica cretica</name>
    <name type="common">Mustard</name>
    <dbReference type="NCBI Taxonomy" id="69181"/>
    <lineage>
        <taxon>Eukaryota</taxon>
        <taxon>Viridiplantae</taxon>
        <taxon>Streptophyta</taxon>
        <taxon>Embryophyta</taxon>
        <taxon>Tracheophyta</taxon>
        <taxon>Spermatophyta</taxon>
        <taxon>Magnoliopsida</taxon>
        <taxon>eudicotyledons</taxon>
        <taxon>Gunneridae</taxon>
        <taxon>Pentapetalae</taxon>
        <taxon>rosids</taxon>
        <taxon>malvids</taxon>
        <taxon>Brassicales</taxon>
        <taxon>Brassicaceae</taxon>
        <taxon>Brassiceae</taxon>
        <taxon>Brassica</taxon>
    </lineage>
</organism>
<evidence type="ECO:0000256" key="2">
    <source>
        <dbReference type="SAM" id="SignalP"/>
    </source>
</evidence>